<dbReference type="InterPro" id="IPR036457">
    <property type="entry name" value="PPM-type-like_dom_sf"/>
</dbReference>
<proteinExistence type="predicted"/>
<keyword evidence="3" id="KW-0904">Protein phosphatase</keyword>
<dbReference type="Pfam" id="PF00481">
    <property type="entry name" value="PP2C"/>
    <property type="match status" value="1"/>
</dbReference>
<dbReference type="InterPro" id="IPR001932">
    <property type="entry name" value="PPM-type_phosphatase-like_dom"/>
</dbReference>
<keyword evidence="1" id="KW-0479">Metal-binding</keyword>
<evidence type="ECO:0000256" key="3">
    <source>
        <dbReference type="ARBA" id="ARBA00022912"/>
    </source>
</evidence>
<dbReference type="CDD" id="cd00143">
    <property type="entry name" value="PP2Cc"/>
    <property type="match status" value="1"/>
</dbReference>
<evidence type="ECO:0000259" key="4">
    <source>
        <dbReference type="PROSITE" id="PS51746"/>
    </source>
</evidence>
<dbReference type="PROSITE" id="PS01032">
    <property type="entry name" value="PPM_1"/>
    <property type="match status" value="1"/>
</dbReference>
<reference evidence="5" key="1">
    <citation type="journal article" date="2020" name="Nature">
        <title>Giant virus diversity and host interactions through global metagenomics.</title>
        <authorList>
            <person name="Schulz F."/>
            <person name="Roux S."/>
            <person name="Paez-Espino D."/>
            <person name="Jungbluth S."/>
            <person name="Walsh D.A."/>
            <person name="Denef V.J."/>
            <person name="McMahon K.D."/>
            <person name="Konstantinidis K.T."/>
            <person name="Eloe-Fadrosh E.A."/>
            <person name="Kyrpides N.C."/>
            <person name="Woyke T."/>
        </authorList>
    </citation>
    <scope>NUCLEOTIDE SEQUENCE</scope>
    <source>
        <strain evidence="5">GVMAG-M-3300023179-4</strain>
    </source>
</reference>
<accession>A0A6C0GZG8</accession>
<dbReference type="PROSITE" id="PS51746">
    <property type="entry name" value="PPM_2"/>
    <property type="match status" value="1"/>
</dbReference>
<organism evidence="5">
    <name type="scientific">viral metagenome</name>
    <dbReference type="NCBI Taxonomy" id="1070528"/>
    <lineage>
        <taxon>unclassified sequences</taxon>
        <taxon>metagenomes</taxon>
        <taxon>organismal metagenomes</taxon>
    </lineage>
</organism>
<dbReference type="PANTHER" id="PTHR47992">
    <property type="entry name" value="PROTEIN PHOSPHATASE"/>
    <property type="match status" value="1"/>
</dbReference>
<protein>
    <recommendedName>
        <fullName evidence="4">PPM-type phosphatase domain-containing protein</fullName>
    </recommendedName>
</protein>
<sequence length="277" mass="31878">MYLHKISLIGLRPTNEDAEFFLLNLDNNDKEKKNINLLGIFDGHGGPLISKYLSEKLPQYFYNKDIIPNKAKPSTNKYHKYINKLYDFIQEKIRNEIKESKLMGSTALLAQFYNHNTNKRLQIINLGDCRAVLCNKYNIGIALTKDHKPTSFEEYDRITKMGGTITQLPGDDPRIAGLSVSRSFGDIDSKPYVFHQPEIFDYEIDNEDKFIILGCDGLWDVFDNQSAVEFVLHEMKNDYKYNIITNSLKNNIAKKIATEAIKKGSTDNVSCMILFFH</sequence>
<dbReference type="GO" id="GO:0004722">
    <property type="term" value="F:protein serine/threonine phosphatase activity"/>
    <property type="evidence" value="ECO:0007669"/>
    <property type="project" value="InterPro"/>
</dbReference>
<dbReference type="InterPro" id="IPR015655">
    <property type="entry name" value="PP2C"/>
</dbReference>
<dbReference type="SUPFAM" id="SSF81606">
    <property type="entry name" value="PP2C-like"/>
    <property type="match status" value="1"/>
</dbReference>
<dbReference type="SMART" id="SM00332">
    <property type="entry name" value="PP2Cc"/>
    <property type="match status" value="1"/>
</dbReference>
<dbReference type="GO" id="GO:0046872">
    <property type="term" value="F:metal ion binding"/>
    <property type="evidence" value="ECO:0007669"/>
    <property type="project" value="UniProtKB-KW"/>
</dbReference>
<dbReference type="Gene3D" id="3.60.40.10">
    <property type="entry name" value="PPM-type phosphatase domain"/>
    <property type="match status" value="1"/>
</dbReference>
<name>A0A6C0GZG8_9ZZZZ</name>
<dbReference type="EMBL" id="MN739831">
    <property type="protein sequence ID" value="QHT73672.1"/>
    <property type="molecule type" value="Genomic_DNA"/>
</dbReference>
<dbReference type="InterPro" id="IPR000222">
    <property type="entry name" value="PP2C_BS"/>
</dbReference>
<evidence type="ECO:0000256" key="1">
    <source>
        <dbReference type="ARBA" id="ARBA00022723"/>
    </source>
</evidence>
<evidence type="ECO:0000313" key="5">
    <source>
        <dbReference type="EMBL" id="QHT73672.1"/>
    </source>
</evidence>
<keyword evidence="2" id="KW-0378">Hydrolase</keyword>
<dbReference type="AlphaFoldDB" id="A0A6C0GZG8"/>
<feature type="domain" description="PPM-type phosphatase" evidence="4">
    <location>
        <begin position="2"/>
        <end position="276"/>
    </location>
</feature>
<evidence type="ECO:0000256" key="2">
    <source>
        <dbReference type="ARBA" id="ARBA00022801"/>
    </source>
</evidence>